<evidence type="ECO:0000313" key="2">
    <source>
        <dbReference type="Proteomes" id="UP001234297"/>
    </source>
</evidence>
<protein>
    <submittedName>
        <fullName evidence="1">Uncharacterized protein</fullName>
    </submittedName>
</protein>
<name>A0ACC2MGJ0_PERAE</name>
<evidence type="ECO:0000313" key="1">
    <source>
        <dbReference type="EMBL" id="KAJ8644815.1"/>
    </source>
</evidence>
<dbReference type="Proteomes" id="UP001234297">
    <property type="component" value="Chromosome 2"/>
</dbReference>
<accession>A0ACC2MGJ0</accession>
<comment type="caution">
    <text evidence="1">The sequence shown here is derived from an EMBL/GenBank/DDBJ whole genome shotgun (WGS) entry which is preliminary data.</text>
</comment>
<gene>
    <name evidence="1" type="ORF">MRB53_006563</name>
</gene>
<reference evidence="1 2" key="1">
    <citation type="journal article" date="2022" name="Hortic Res">
        <title>A haplotype resolved chromosomal level avocado genome allows analysis of novel avocado genes.</title>
        <authorList>
            <person name="Nath O."/>
            <person name="Fletcher S.J."/>
            <person name="Hayward A."/>
            <person name="Shaw L.M."/>
            <person name="Masouleh A.K."/>
            <person name="Furtado A."/>
            <person name="Henry R.J."/>
            <person name="Mitter N."/>
        </authorList>
    </citation>
    <scope>NUCLEOTIDE SEQUENCE [LARGE SCALE GENOMIC DNA]</scope>
    <source>
        <strain evidence="2">cv. Hass</strain>
    </source>
</reference>
<dbReference type="EMBL" id="CM056810">
    <property type="protein sequence ID" value="KAJ8644815.1"/>
    <property type="molecule type" value="Genomic_DNA"/>
</dbReference>
<sequence>MDEEKEHKKVYKKKRKSKDYFIYGNYESYYGYRIGQKHSEDPRLAAFKKEWFEGKDCLDIGCNQGLITISVARKFCCQSIVGVDIDASLIEKANWNLRKVARMEHVNNQSLGSSERVNCLEQQVHESLSEERTNSANELVSSQKISFFDRVSFQKENFVDSLKQCPEKYDTILCLSVTKWIHFNWGDDGLITLFVKIWRLLRPGGILILEPQPWQSYTRKRMVSEIAKVNYSNIFFKPEHFQEILLDKIGFRTVENFTENIPGSNVEDSRVLANEDNSAASLLRRTRGIRRRSRGRTLDRKQRRSRLCPDPKWAVVVWIQTLSKLEMGCPYSVQTRNGLLIAVGHTHRCTSSENSMHVGVEGEPMQSIGEDGRRGTPVPFADRGITEDRRIGY</sequence>
<keyword evidence="2" id="KW-1185">Reference proteome</keyword>
<proteinExistence type="predicted"/>
<organism evidence="1 2">
    <name type="scientific">Persea americana</name>
    <name type="common">Avocado</name>
    <dbReference type="NCBI Taxonomy" id="3435"/>
    <lineage>
        <taxon>Eukaryota</taxon>
        <taxon>Viridiplantae</taxon>
        <taxon>Streptophyta</taxon>
        <taxon>Embryophyta</taxon>
        <taxon>Tracheophyta</taxon>
        <taxon>Spermatophyta</taxon>
        <taxon>Magnoliopsida</taxon>
        <taxon>Magnoliidae</taxon>
        <taxon>Laurales</taxon>
        <taxon>Lauraceae</taxon>
        <taxon>Persea</taxon>
    </lineage>
</organism>